<evidence type="ECO:0000256" key="7">
    <source>
        <dbReference type="ARBA" id="ARBA00022840"/>
    </source>
</evidence>
<evidence type="ECO:0000256" key="8">
    <source>
        <dbReference type="ARBA" id="ARBA00023012"/>
    </source>
</evidence>
<dbReference type="SMART" id="SM00448">
    <property type="entry name" value="REC"/>
    <property type="match status" value="1"/>
</dbReference>
<evidence type="ECO:0000259" key="11">
    <source>
        <dbReference type="PROSITE" id="PS50110"/>
    </source>
</evidence>
<dbReference type="NCBIfam" id="TIGR00229">
    <property type="entry name" value="sensory_box"/>
    <property type="match status" value="1"/>
</dbReference>
<dbReference type="Pfam" id="PF02518">
    <property type="entry name" value="HATPase_c"/>
    <property type="match status" value="1"/>
</dbReference>
<feature type="domain" description="Response regulatory" evidence="11">
    <location>
        <begin position="428"/>
        <end position="543"/>
    </location>
</feature>
<evidence type="ECO:0000313" key="13">
    <source>
        <dbReference type="EMBL" id="PKK89397.1"/>
    </source>
</evidence>
<dbReference type="InterPro" id="IPR011006">
    <property type="entry name" value="CheY-like_superfamily"/>
</dbReference>
<evidence type="ECO:0000256" key="6">
    <source>
        <dbReference type="ARBA" id="ARBA00022777"/>
    </source>
</evidence>
<dbReference type="SUPFAM" id="SSF47384">
    <property type="entry name" value="Homodimeric domain of signal transducing histidine kinase"/>
    <property type="match status" value="1"/>
</dbReference>
<gene>
    <name evidence="13" type="ORF">CVV64_14415</name>
</gene>
<dbReference type="SMART" id="SM00091">
    <property type="entry name" value="PAS"/>
    <property type="match status" value="1"/>
</dbReference>
<dbReference type="PROSITE" id="PS50110">
    <property type="entry name" value="RESPONSE_REGULATORY"/>
    <property type="match status" value="1"/>
</dbReference>
<dbReference type="InterPro" id="IPR003594">
    <property type="entry name" value="HATPase_dom"/>
</dbReference>
<dbReference type="AlphaFoldDB" id="A0A2N1PM21"/>
<sequence>MINNENIDNSFSFIQLIPCPVMILDHEQNYLAGNPALHKFLGISSKEILANEWFHYILPSDRERVSEKISRIAKVNEDKTFELHLVLSDGTIRNLIVQTDFITLEGRVSPCTILAFTDITNCKNINSDRGLKKQLTQTHKLETLGRIAGGIAHDLKNLLQPIVGYAYMLRRSATDLHPHTEAYDGILKSAEKARELLSKMLIFSSGLERDRKVETLSSIINGIVPLINRMLPEDIILNIDIIDSELKILSHRSQIEQILVNLCLNAKDAMIERGGEINISVSPATLFKNTIWGDTFMDSGQYCLVQVRDHGHGMNEDTLARVFEPFFSTKGTNGTGLGLSTVYEIVKKHSGAIKVESCPDSGTTFSLLFKRFQITNEFNENIFNEAKTNETIINETIINENDLPIKPNQTDDSIDSALEKEVSLENCSVVLVEDDYMVRRIIFKFLKTVGCRLMDFEDPADAVEKIKNSAMHIDLLISDVVMPKMKGPEVFTRLKQLNPKLKVIYITGHSKAYLKNEEVEEAVALLSKPFNPDELLKIVRKSLSDIMDNN</sequence>
<protein>
    <recommendedName>
        <fullName evidence="2">histidine kinase</fullName>
        <ecNumber evidence="2">2.7.13.3</ecNumber>
    </recommendedName>
</protein>
<dbReference type="InterPro" id="IPR005467">
    <property type="entry name" value="His_kinase_dom"/>
</dbReference>
<dbReference type="SUPFAM" id="SSF52172">
    <property type="entry name" value="CheY-like"/>
    <property type="match status" value="1"/>
</dbReference>
<dbReference type="InterPro" id="IPR013767">
    <property type="entry name" value="PAS_fold"/>
</dbReference>
<dbReference type="InterPro" id="IPR004358">
    <property type="entry name" value="Sig_transdc_His_kin-like_C"/>
</dbReference>
<dbReference type="GO" id="GO:0000155">
    <property type="term" value="F:phosphorelay sensor kinase activity"/>
    <property type="evidence" value="ECO:0007669"/>
    <property type="project" value="InterPro"/>
</dbReference>
<dbReference type="Gene3D" id="3.30.450.20">
    <property type="entry name" value="PAS domain"/>
    <property type="match status" value="1"/>
</dbReference>
<dbReference type="Pfam" id="PF00072">
    <property type="entry name" value="Response_reg"/>
    <property type="match status" value="1"/>
</dbReference>
<keyword evidence="4" id="KW-0808">Transferase</keyword>
<dbReference type="EMBL" id="PGXC01000018">
    <property type="protein sequence ID" value="PKK89397.1"/>
    <property type="molecule type" value="Genomic_DNA"/>
</dbReference>
<evidence type="ECO:0000256" key="4">
    <source>
        <dbReference type="ARBA" id="ARBA00022679"/>
    </source>
</evidence>
<dbReference type="PROSITE" id="PS50112">
    <property type="entry name" value="PAS"/>
    <property type="match status" value="1"/>
</dbReference>
<keyword evidence="7" id="KW-0067">ATP-binding</keyword>
<dbReference type="InterPro" id="IPR036890">
    <property type="entry name" value="HATPase_C_sf"/>
</dbReference>
<dbReference type="PANTHER" id="PTHR43065:SF46">
    <property type="entry name" value="C4-DICARBOXYLATE TRANSPORT SENSOR PROTEIN DCTB"/>
    <property type="match status" value="1"/>
</dbReference>
<dbReference type="Gene3D" id="3.40.50.2300">
    <property type="match status" value="1"/>
</dbReference>
<evidence type="ECO:0000256" key="5">
    <source>
        <dbReference type="ARBA" id="ARBA00022741"/>
    </source>
</evidence>
<evidence type="ECO:0000256" key="3">
    <source>
        <dbReference type="ARBA" id="ARBA00022553"/>
    </source>
</evidence>
<keyword evidence="6" id="KW-0418">Kinase</keyword>
<accession>A0A2N1PM21</accession>
<dbReference type="InterPro" id="IPR035965">
    <property type="entry name" value="PAS-like_dom_sf"/>
</dbReference>
<dbReference type="InterPro" id="IPR001789">
    <property type="entry name" value="Sig_transdc_resp-reg_receiver"/>
</dbReference>
<evidence type="ECO:0000259" key="12">
    <source>
        <dbReference type="PROSITE" id="PS50112"/>
    </source>
</evidence>
<feature type="domain" description="Histidine kinase" evidence="10">
    <location>
        <begin position="150"/>
        <end position="373"/>
    </location>
</feature>
<evidence type="ECO:0000259" key="10">
    <source>
        <dbReference type="PROSITE" id="PS50109"/>
    </source>
</evidence>
<dbReference type="CDD" id="cd00082">
    <property type="entry name" value="HisKA"/>
    <property type="match status" value="1"/>
</dbReference>
<comment type="caution">
    <text evidence="13">The sequence shown here is derived from an EMBL/GenBank/DDBJ whole genome shotgun (WGS) entry which is preliminary data.</text>
</comment>
<dbReference type="SMART" id="SM00388">
    <property type="entry name" value="HisKA"/>
    <property type="match status" value="1"/>
</dbReference>
<dbReference type="Gene3D" id="3.30.565.10">
    <property type="entry name" value="Histidine kinase-like ATPase, C-terminal domain"/>
    <property type="match status" value="1"/>
</dbReference>
<feature type="domain" description="PAS" evidence="12">
    <location>
        <begin position="14"/>
        <end position="76"/>
    </location>
</feature>
<keyword evidence="8" id="KW-0902">Two-component regulatory system</keyword>
<dbReference type="CDD" id="cd00130">
    <property type="entry name" value="PAS"/>
    <property type="match status" value="1"/>
</dbReference>
<dbReference type="PANTHER" id="PTHR43065">
    <property type="entry name" value="SENSOR HISTIDINE KINASE"/>
    <property type="match status" value="1"/>
</dbReference>
<organism evidence="13 14">
    <name type="scientific">Candidatus Wallbacteria bacterium HGW-Wallbacteria-1</name>
    <dbReference type="NCBI Taxonomy" id="2013854"/>
    <lineage>
        <taxon>Bacteria</taxon>
        <taxon>Candidatus Walliibacteriota</taxon>
    </lineage>
</organism>
<evidence type="ECO:0000256" key="9">
    <source>
        <dbReference type="PROSITE-ProRule" id="PRU00169"/>
    </source>
</evidence>
<dbReference type="EC" id="2.7.13.3" evidence="2"/>
<feature type="modified residue" description="4-aspartylphosphate" evidence="9">
    <location>
        <position position="479"/>
    </location>
</feature>
<dbReference type="GO" id="GO:0006355">
    <property type="term" value="P:regulation of DNA-templated transcription"/>
    <property type="evidence" value="ECO:0007669"/>
    <property type="project" value="InterPro"/>
</dbReference>
<dbReference type="InterPro" id="IPR000014">
    <property type="entry name" value="PAS"/>
</dbReference>
<reference evidence="13 14" key="1">
    <citation type="journal article" date="2017" name="ISME J.">
        <title>Potential for microbial H2 and metal transformations associated with novel bacteria and archaea in deep terrestrial subsurface sediments.</title>
        <authorList>
            <person name="Hernsdorf A.W."/>
            <person name="Amano Y."/>
            <person name="Miyakawa K."/>
            <person name="Ise K."/>
            <person name="Suzuki Y."/>
            <person name="Anantharaman K."/>
            <person name="Probst A."/>
            <person name="Burstein D."/>
            <person name="Thomas B.C."/>
            <person name="Banfield J.F."/>
        </authorList>
    </citation>
    <scope>NUCLEOTIDE SEQUENCE [LARGE SCALE GENOMIC DNA]</scope>
    <source>
        <strain evidence="13">HGW-Wallbacteria-1</strain>
    </source>
</reference>
<dbReference type="Gene3D" id="1.10.287.130">
    <property type="match status" value="1"/>
</dbReference>
<evidence type="ECO:0000256" key="1">
    <source>
        <dbReference type="ARBA" id="ARBA00000085"/>
    </source>
</evidence>
<dbReference type="SUPFAM" id="SSF55785">
    <property type="entry name" value="PYP-like sensor domain (PAS domain)"/>
    <property type="match status" value="1"/>
</dbReference>
<dbReference type="Pfam" id="PF00989">
    <property type="entry name" value="PAS"/>
    <property type="match status" value="1"/>
</dbReference>
<keyword evidence="5" id="KW-0547">Nucleotide-binding</keyword>
<proteinExistence type="predicted"/>
<dbReference type="SMART" id="SM00387">
    <property type="entry name" value="HATPase_c"/>
    <property type="match status" value="1"/>
</dbReference>
<dbReference type="InterPro" id="IPR003661">
    <property type="entry name" value="HisK_dim/P_dom"/>
</dbReference>
<name>A0A2N1PM21_9BACT</name>
<dbReference type="PROSITE" id="PS50109">
    <property type="entry name" value="HIS_KIN"/>
    <property type="match status" value="1"/>
</dbReference>
<dbReference type="GO" id="GO:0005524">
    <property type="term" value="F:ATP binding"/>
    <property type="evidence" value="ECO:0007669"/>
    <property type="project" value="UniProtKB-KW"/>
</dbReference>
<dbReference type="InterPro" id="IPR036097">
    <property type="entry name" value="HisK_dim/P_sf"/>
</dbReference>
<dbReference type="SUPFAM" id="SSF55874">
    <property type="entry name" value="ATPase domain of HSP90 chaperone/DNA topoisomerase II/histidine kinase"/>
    <property type="match status" value="1"/>
</dbReference>
<evidence type="ECO:0000256" key="2">
    <source>
        <dbReference type="ARBA" id="ARBA00012438"/>
    </source>
</evidence>
<keyword evidence="3 9" id="KW-0597">Phosphoprotein</keyword>
<dbReference type="Proteomes" id="UP000233256">
    <property type="component" value="Unassembled WGS sequence"/>
</dbReference>
<comment type="catalytic activity">
    <reaction evidence="1">
        <text>ATP + protein L-histidine = ADP + protein N-phospho-L-histidine.</text>
        <dbReference type="EC" id="2.7.13.3"/>
    </reaction>
</comment>
<dbReference type="PRINTS" id="PR00344">
    <property type="entry name" value="BCTRLSENSOR"/>
</dbReference>
<evidence type="ECO:0000313" key="14">
    <source>
        <dbReference type="Proteomes" id="UP000233256"/>
    </source>
</evidence>